<feature type="transmembrane region" description="Helical" evidence="8">
    <location>
        <begin position="342"/>
        <end position="362"/>
    </location>
</feature>
<dbReference type="GO" id="GO:0016887">
    <property type="term" value="F:ATP hydrolysis activity"/>
    <property type="evidence" value="ECO:0007669"/>
    <property type="project" value="InterPro"/>
</dbReference>
<dbReference type="SMART" id="SM00382">
    <property type="entry name" value="AAA"/>
    <property type="match status" value="1"/>
</dbReference>
<keyword evidence="2" id="KW-0813">Transport</keyword>
<dbReference type="AlphaFoldDB" id="A0AAD7U7U3"/>
<evidence type="ECO:0000313" key="10">
    <source>
        <dbReference type="EMBL" id="KAJ8598688.1"/>
    </source>
</evidence>
<dbReference type="GO" id="GO:0140359">
    <property type="term" value="F:ABC-type transporter activity"/>
    <property type="evidence" value="ECO:0007669"/>
    <property type="project" value="InterPro"/>
</dbReference>
<dbReference type="EMBL" id="JAQMWT010000664">
    <property type="protein sequence ID" value="KAJ8598688.1"/>
    <property type="molecule type" value="Genomic_DNA"/>
</dbReference>
<evidence type="ECO:0000256" key="6">
    <source>
        <dbReference type="ARBA" id="ARBA00022989"/>
    </source>
</evidence>
<comment type="subcellular location">
    <subcellularLocation>
        <location evidence="1">Membrane</location>
        <topology evidence="1">Multi-pass membrane protein</topology>
    </subcellularLocation>
</comment>
<keyword evidence="11" id="KW-1185">Reference proteome</keyword>
<keyword evidence="4" id="KW-0547">Nucleotide-binding</keyword>
<reference evidence="10" key="1">
    <citation type="submission" date="2023-01" db="EMBL/GenBank/DDBJ databases">
        <title>Metagenome sequencing of chrysophaentin producing Chrysophaeum taylorii.</title>
        <authorList>
            <person name="Davison J."/>
            <person name="Bewley C."/>
        </authorList>
    </citation>
    <scope>NUCLEOTIDE SEQUENCE</scope>
    <source>
        <strain evidence="10">NIES-1699</strain>
    </source>
</reference>
<evidence type="ECO:0000256" key="4">
    <source>
        <dbReference type="ARBA" id="ARBA00022741"/>
    </source>
</evidence>
<dbReference type="Pfam" id="PF00005">
    <property type="entry name" value="ABC_tran"/>
    <property type="match status" value="1"/>
</dbReference>
<dbReference type="GO" id="GO:0016020">
    <property type="term" value="C:membrane"/>
    <property type="evidence" value="ECO:0007669"/>
    <property type="project" value="UniProtKB-SubCell"/>
</dbReference>
<dbReference type="PANTHER" id="PTHR48041">
    <property type="entry name" value="ABC TRANSPORTER G FAMILY MEMBER 28"/>
    <property type="match status" value="1"/>
</dbReference>
<name>A0AAD7U7U3_9STRA</name>
<evidence type="ECO:0000256" key="1">
    <source>
        <dbReference type="ARBA" id="ARBA00004141"/>
    </source>
</evidence>
<feature type="transmembrane region" description="Helical" evidence="8">
    <location>
        <begin position="309"/>
        <end position="330"/>
    </location>
</feature>
<dbReference type="Proteomes" id="UP001230188">
    <property type="component" value="Unassembled WGS sequence"/>
</dbReference>
<evidence type="ECO:0000256" key="8">
    <source>
        <dbReference type="SAM" id="Phobius"/>
    </source>
</evidence>
<dbReference type="PROSITE" id="PS00211">
    <property type="entry name" value="ABC_TRANSPORTER_1"/>
    <property type="match status" value="1"/>
</dbReference>
<keyword evidence="5" id="KW-0067">ATP-binding</keyword>
<dbReference type="Gene3D" id="3.40.50.300">
    <property type="entry name" value="P-loop containing nucleotide triphosphate hydrolases"/>
    <property type="match status" value="1"/>
</dbReference>
<dbReference type="InterPro" id="IPR050352">
    <property type="entry name" value="ABCG_transporters"/>
</dbReference>
<evidence type="ECO:0000259" key="9">
    <source>
        <dbReference type="PROSITE" id="PS50893"/>
    </source>
</evidence>
<keyword evidence="7 8" id="KW-0472">Membrane</keyword>
<dbReference type="SUPFAM" id="SSF52540">
    <property type="entry name" value="P-loop containing nucleoside triphosphate hydrolases"/>
    <property type="match status" value="1"/>
</dbReference>
<sequence length="492" mass="54193">MADEEASAAVFSSSKKLEDVSPRVFLETVEVGYAIIKGAKVLDHVSTAFAPGEACAVMGPSGAGKTTLLNALACRVKGIEGRVLANGVAISTPMEFAAWGTVAPQDDVVLPNLTVGELLFYARKLRGGKQSVEALLSTFELAERKDVKSKFLSGGQKKRLSICLELAHRPSVLFCDEPTSGLDSRVALSVVSTLSTLAHQTKTNVVATVHQPSLECFLLFDRVLILAAGKVAYSGTVERAVDEFSDDDEGQKFGCKNPADLAIDAVSKGQGLIPGILTALFVPLERSTLVRECFNGVWRLKEYLLARTVVSAVVHVAGCTVFSLFFYYMIDLKGEFWKFVSPLYFLGIITQQLGLILGSVFGTATTSVPAFLPLNISAVMCAGFFFTIHDLTKSIQKVLYPFWYLSWYRYVYAILLTNEFQFGTFDACDSVCPYDSYAPNQVPNVNRDVIIRDYLDIDVYQAKHYYVFYLLLFILSFYTIMFLLVKHKALKP</sequence>
<dbReference type="Pfam" id="PF01061">
    <property type="entry name" value="ABC2_membrane"/>
    <property type="match status" value="1"/>
</dbReference>
<gene>
    <name evidence="10" type="ORF">CTAYLR_003107</name>
</gene>
<feature type="domain" description="ABC transporter" evidence="9">
    <location>
        <begin position="26"/>
        <end position="253"/>
    </location>
</feature>
<evidence type="ECO:0000256" key="5">
    <source>
        <dbReference type="ARBA" id="ARBA00022840"/>
    </source>
</evidence>
<keyword evidence="6 8" id="KW-1133">Transmembrane helix</keyword>
<dbReference type="PROSITE" id="PS50893">
    <property type="entry name" value="ABC_TRANSPORTER_2"/>
    <property type="match status" value="1"/>
</dbReference>
<dbReference type="InterPro" id="IPR003593">
    <property type="entry name" value="AAA+_ATPase"/>
</dbReference>
<evidence type="ECO:0000256" key="3">
    <source>
        <dbReference type="ARBA" id="ARBA00022692"/>
    </source>
</evidence>
<dbReference type="InterPro" id="IPR013525">
    <property type="entry name" value="ABC2_TM"/>
</dbReference>
<protein>
    <recommendedName>
        <fullName evidence="9">ABC transporter domain-containing protein</fullName>
    </recommendedName>
</protein>
<comment type="caution">
    <text evidence="10">The sequence shown here is derived from an EMBL/GenBank/DDBJ whole genome shotgun (WGS) entry which is preliminary data.</text>
</comment>
<dbReference type="PANTHER" id="PTHR48041:SF139">
    <property type="entry name" value="PROTEIN SCARLET"/>
    <property type="match status" value="1"/>
</dbReference>
<proteinExistence type="predicted"/>
<dbReference type="InterPro" id="IPR017871">
    <property type="entry name" value="ABC_transporter-like_CS"/>
</dbReference>
<dbReference type="InterPro" id="IPR003439">
    <property type="entry name" value="ABC_transporter-like_ATP-bd"/>
</dbReference>
<accession>A0AAD7U7U3</accession>
<dbReference type="InterPro" id="IPR027417">
    <property type="entry name" value="P-loop_NTPase"/>
</dbReference>
<organism evidence="10 11">
    <name type="scientific">Chrysophaeum taylorii</name>
    <dbReference type="NCBI Taxonomy" id="2483200"/>
    <lineage>
        <taxon>Eukaryota</taxon>
        <taxon>Sar</taxon>
        <taxon>Stramenopiles</taxon>
        <taxon>Ochrophyta</taxon>
        <taxon>Pelagophyceae</taxon>
        <taxon>Pelagomonadales</taxon>
        <taxon>Pelagomonadaceae</taxon>
        <taxon>Chrysophaeum</taxon>
    </lineage>
</organism>
<feature type="transmembrane region" description="Helical" evidence="8">
    <location>
        <begin position="466"/>
        <end position="485"/>
    </location>
</feature>
<evidence type="ECO:0000256" key="2">
    <source>
        <dbReference type="ARBA" id="ARBA00022448"/>
    </source>
</evidence>
<dbReference type="GO" id="GO:0005524">
    <property type="term" value="F:ATP binding"/>
    <property type="evidence" value="ECO:0007669"/>
    <property type="project" value="UniProtKB-KW"/>
</dbReference>
<keyword evidence="3 8" id="KW-0812">Transmembrane</keyword>
<evidence type="ECO:0000256" key="7">
    <source>
        <dbReference type="ARBA" id="ARBA00023136"/>
    </source>
</evidence>
<evidence type="ECO:0000313" key="11">
    <source>
        <dbReference type="Proteomes" id="UP001230188"/>
    </source>
</evidence>
<feature type="transmembrane region" description="Helical" evidence="8">
    <location>
        <begin position="368"/>
        <end position="386"/>
    </location>
</feature>